<protein>
    <submittedName>
        <fullName evidence="1">Uncharacterized protein</fullName>
    </submittedName>
</protein>
<gene>
    <name evidence="1" type="ORF">M124_1584</name>
</gene>
<dbReference type="Proteomes" id="UP000020529">
    <property type="component" value="Unassembled WGS sequence"/>
</dbReference>
<organism evidence="1 2">
    <name type="scientific">Bacteroides fragilis str. 3988T(B)14</name>
    <dbReference type="NCBI Taxonomy" id="1339315"/>
    <lineage>
        <taxon>Bacteria</taxon>
        <taxon>Pseudomonadati</taxon>
        <taxon>Bacteroidota</taxon>
        <taxon>Bacteroidia</taxon>
        <taxon>Bacteroidales</taxon>
        <taxon>Bacteroidaceae</taxon>
        <taxon>Bacteroides</taxon>
    </lineage>
</organism>
<reference evidence="1 2" key="1">
    <citation type="submission" date="2014-02" db="EMBL/GenBank/DDBJ databases">
        <authorList>
            <person name="Sears C."/>
            <person name="Carroll K."/>
            <person name="Sack B.R."/>
            <person name="Qadri F."/>
            <person name="Myers L.L."/>
            <person name="Chung G.-T."/>
            <person name="Escheverria P."/>
            <person name="Fraser C.M."/>
            <person name="Sadzewicz L."/>
            <person name="Shefchek K.A."/>
            <person name="Tallon L."/>
            <person name="Das S.P."/>
            <person name="Daugherty S."/>
            <person name="Mongodin E.F."/>
        </authorList>
    </citation>
    <scope>NUCLEOTIDE SEQUENCE [LARGE SCALE GENOMIC DNA]</scope>
    <source>
        <strain evidence="2">3988T(B)14</strain>
    </source>
</reference>
<comment type="caution">
    <text evidence="1">The sequence shown here is derived from an EMBL/GenBank/DDBJ whole genome shotgun (WGS) entry which is preliminary data.</text>
</comment>
<dbReference type="PATRIC" id="fig|1339315.3.peg.2352"/>
<accession>A0A015SWH3</accession>
<dbReference type="GeneID" id="60367770"/>
<proteinExistence type="predicted"/>
<evidence type="ECO:0000313" key="1">
    <source>
        <dbReference type="EMBL" id="EXY74607.1"/>
    </source>
</evidence>
<name>A0A015SWH3_BACFG</name>
<evidence type="ECO:0000313" key="2">
    <source>
        <dbReference type="Proteomes" id="UP000020529"/>
    </source>
</evidence>
<dbReference type="RefSeq" id="WP_005786811.1">
    <property type="nucleotide sequence ID" value="NZ_JGCY01000277.1"/>
</dbReference>
<dbReference type="EMBL" id="JGCY01000277">
    <property type="protein sequence ID" value="EXY74607.1"/>
    <property type="molecule type" value="Genomic_DNA"/>
</dbReference>
<sequence>MNDNLVTIEVNGKVIFAGKADLQFSLNQKVREPLRITKGKGKLMEALTESFIKGGINSMENRPIEELQETIKEYLTFEYQRKGIATEPNKRSFLSELKKYARAFRKKRDESE</sequence>
<dbReference type="AlphaFoldDB" id="A0A015SWH3"/>